<dbReference type="SUPFAM" id="SSF53383">
    <property type="entry name" value="PLP-dependent transferases"/>
    <property type="match status" value="1"/>
</dbReference>
<dbReference type="InterPro" id="IPR015422">
    <property type="entry name" value="PyrdxlP-dep_Trfase_small"/>
</dbReference>
<dbReference type="InterPro" id="IPR050596">
    <property type="entry name" value="AspAT/PAT-like"/>
</dbReference>
<dbReference type="InterPro" id="IPR004838">
    <property type="entry name" value="NHTrfase_class1_PyrdxlP-BS"/>
</dbReference>
<proteinExistence type="inferred from homology"/>
<evidence type="ECO:0000256" key="3">
    <source>
        <dbReference type="ARBA" id="ARBA00022576"/>
    </source>
</evidence>
<dbReference type="Gene3D" id="3.40.640.10">
    <property type="entry name" value="Type I PLP-dependent aspartate aminotransferase-like (Major domain)"/>
    <property type="match status" value="1"/>
</dbReference>
<comment type="cofactor">
    <cofactor evidence="1 6">
        <name>pyridoxal 5'-phosphate</name>
        <dbReference type="ChEBI" id="CHEBI:597326"/>
    </cofactor>
</comment>
<reference evidence="8 9" key="1">
    <citation type="submission" date="2019-05" db="EMBL/GenBank/DDBJ databases">
        <authorList>
            <consortium name="Pathogen Informatics"/>
        </authorList>
    </citation>
    <scope>NUCLEOTIDE SEQUENCE [LARGE SCALE GENOMIC DNA]</scope>
    <source>
        <strain evidence="8 9">NCTC503</strain>
    </source>
</reference>
<protein>
    <recommendedName>
        <fullName evidence="6">Aminotransferase</fullName>
        <ecNumber evidence="6">2.6.1.-</ecNumber>
    </recommendedName>
</protein>
<evidence type="ECO:0000256" key="6">
    <source>
        <dbReference type="RuleBase" id="RU000481"/>
    </source>
</evidence>
<dbReference type="GO" id="GO:0030170">
    <property type="term" value="F:pyridoxal phosphate binding"/>
    <property type="evidence" value="ECO:0007669"/>
    <property type="project" value="InterPro"/>
</dbReference>
<evidence type="ECO:0000256" key="5">
    <source>
        <dbReference type="ARBA" id="ARBA00022898"/>
    </source>
</evidence>
<dbReference type="PANTHER" id="PTHR46383:SF4">
    <property type="entry name" value="AMINOTRANSFERASE"/>
    <property type="match status" value="1"/>
</dbReference>
<dbReference type="OrthoDB" id="9802328at2"/>
<comment type="similarity">
    <text evidence="2 6">Belongs to the class-I pyridoxal-phosphate-dependent aminotransferase family.</text>
</comment>
<dbReference type="EMBL" id="LR590481">
    <property type="protein sequence ID" value="VTQ93069.1"/>
    <property type="molecule type" value="Genomic_DNA"/>
</dbReference>
<dbReference type="EC" id="2.6.1.-" evidence="6"/>
<dbReference type="Pfam" id="PF00155">
    <property type="entry name" value="Aminotran_1_2"/>
    <property type="match status" value="1"/>
</dbReference>
<accession>A0A4U9RMA7</accession>
<dbReference type="Proteomes" id="UP000308489">
    <property type="component" value="Chromosome 1"/>
</dbReference>
<dbReference type="PROSITE" id="PS00105">
    <property type="entry name" value="AA_TRANSFER_CLASS_1"/>
    <property type="match status" value="1"/>
</dbReference>
<dbReference type="RefSeq" id="WP_138210626.1">
    <property type="nucleotide sequence ID" value="NZ_CBCRUQ010000003.1"/>
</dbReference>
<keyword evidence="9" id="KW-1185">Reference proteome</keyword>
<dbReference type="AlphaFoldDB" id="A0A4U9RMA7"/>
<keyword evidence="4 6" id="KW-0808">Transferase</keyword>
<feature type="domain" description="Aminotransferase class I/classII large" evidence="7">
    <location>
        <begin position="31"/>
        <end position="375"/>
    </location>
</feature>
<organism evidence="8 9">
    <name type="scientific">Hathewaya histolytica</name>
    <name type="common">Clostridium histolyticum</name>
    <dbReference type="NCBI Taxonomy" id="1498"/>
    <lineage>
        <taxon>Bacteria</taxon>
        <taxon>Bacillati</taxon>
        <taxon>Bacillota</taxon>
        <taxon>Clostridia</taxon>
        <taxon>Eubacteriales</taxon>
        <taxon>Clostridiaceae</taxon>
        <taxon>Hathewaya</taxon>
    </lineage>
</organism>
<name>A0A4U9RMA7_HATHI</name>
<evidence type="ECO:0000259" key="7">
    <source>
        <dbReference type="Pfam" id="PF00155"/>
    </source>
</evidence>
<dbReference type="InterPro" id="IPR015421">
    <property type="entry name" value="PyrdxlP-dep_Trfase_major"/>
</dbReference>
<dbReference type="KEGG" id="hhw:NCTC503_02049"/>
<evidence type="ECO:0000256" key="2">
    <source>
        <dbReference type="ARBA" id="ARBA00007441"/>
    </source>
</evidence>
<dbReference type="PANTHER" id="PTHR46383">
    <property type="entry name" value="ASPARTATE AMINOTRANSFERASE"/>
    <property type="match status" value="1"/>
</dbReference>
<keyword evidence="3 6" id="KW-0032">Aminotransferase</keyword>
<evidence type="ECO:0000313" key="9">
    <source>
        <dbReference type="Proteomes" id="UP000308489"/>
    </source>
</evidence>
<evidence type="ECO:0000256" key="1">
    <source>
        <dbReference type="ARBA" id="ARBA00001933"/>
    </source>
</evidence>
<dbReference type="InterPro" id="IPR004839">
    <property type="entry name" value="Aminotransferase_I/II_large"/>
</dbReference>
<dbReference type="Gene3D" id="3.90.1150.10">
    <property type="entry name" value="Aspartate Aminotransferase, domain 1"/>
    <property type="match status" value="1"/>
</dbReference>
<dbReference type="GO" id="GO:0008483">
    <property type="term" value="F:transaminase activity"/>
    <property type="evidence" value="ECO:0007669"/>
    <property type="project" value="UniProtKB-KW"/>
</dbReference>
<dbReference type="InterPro" id="IPR015424">
    <property type="entry name" value="PyrdxlP-dep_Trfase"/>
</dbReference>
<sequence length="384" mass="43666">MEEFISKNIREIEISGIRKFYNEVLKVPGAISLTLGEPDFEVPKEIKEAMIYAIHENKTRYTSNNGIIELRREISKYLNTMDITYNEEEICVTVGGSEALNSTFLTLIEKGDKVLIPSPAYPAYESCVKIAGGEVVNYHLKEDFSIDIDNLKELIEVEKPKILVLSFPTNPTGAILDKKTKEDLYELVKDKNIIILSDEIYASIYYENEYFSLAQYEDIKEKVIIIGGFSKMFSMTGLRVGFICAHENLMKHIIKVHQYGVSSATSIAQWGAYAGLKSSMYNVKLMTEKFRERRDFLCSRLNHMGLDVITPKGAFYVFPSIKKYSNNSFEFCKSLLEEEKVAIIPGVAFGDKGEGHVRISYSYSIEELTNALNRVEKFLAKQSI</sequence>
<keyword evidence="5" id="KW-0663">Pyridoxal phosphate</keyword>
<dbReference type="GO" id="GO:0006520">
    <property type="term" value="P:amino acid metabolic process"/>
    <property type="evidence" value="ECO:0007669"/>
    <property type="project" value="InterPro"/>
</dbReference>
<evidence type="ECO:0000256" key="4">
    <source>
        <dbReference type="ARBA" id="ARBA00022679"/>
    </source>
</evidence>
<gene>
    <name evidence="8" type="primary">patA</name>
    <name evidence="8" type="ORF">NCTC503_02049</name>
</gene>
<evidence type="ECO:0000313" key="8">
    <source>
        <dbReference type="EMBL" id="VTQ93069.1"/>
    </source>
</evidence>
<dbReference type="CDD" id="cd00609">
    <property type="entry name" value="AAT_like"/>
    <property type="match status" value="1"/>
</dbReference>